<accession>A0A409V9X3</accession>
<reference evidence="2 3" key="1">
    <citation type="journal article" date="2018" name="Evol. Lett.">
        <title>Horizontal gene cluster transfer increased hallucinogenic mushroom diversity.</title>
        <authorList>
            <person name="Reynolds H.T."/>
            <person name="Vijayakumar V."/>
            <person name="Gluck-Thaler E."/>
            <person name="Korotkin H.B."/>
            <person name="Matheny P.B."/>
            <person name="Slot J.C."/>
        </authorList>
    </citation>
    <scope>NUCLEOTIDE SEQUENCE [LARGE SCALE GENOMIC DNA]</scope>
    <source>
        <strain evidence="2 3">2629</strain>
    </source>
</reference>
<feature type="compositionally biased region" description="Acidic residues" evidence="1">
    <location>
        <begin position="103"/>
        <end position="116"/>
    </location>
</feature>
<organism evidence="2 3">
    <name type="scientific">Panaeolus cyanescens</name>
    <dbReference type="NCBI Taxonomy" id="181874"/>
    <lineage>
        <taxon>Eukaryota</taxon>
        <taxon>Fungi</taxon>
        <taxon>Dikarya</taxon>
        <taxon>Basidiomycota</taxon>
        <taxon>Agaricomycotina</taxon>
        <taxon>Agaricomycetes</taxon>
        <taxon>Agaricomycetidae</taxon>
        <taxon>Agaricales</taxon>
        <taxon>Agaricineae</taxon>
        <taxon>Galeropsidaceae</taxon>
        <taxon>Panaeolus</taxon>
    </lineage>
</organism>
<dbReference type="AlphaFoldDB" id="A0A409V9X3"/>
<sequence length="161" mass="17645">MTEVSIEWASLAVSATVVFDGSGEVILTLPEDAEDASKDVVRATVVDGLECGCKNQLSHHDEYGYMYEDLPEECRQCFLDAEANAALNRTTNGIAGASKEAQPDEDSDVTEDETEWMDSMRVQESVPKTPPPANQQSAKKHHLTKGVGDWLKNVEEATRSQ</sequence>
<evidence type="ECO:0000256" key="1">
    <source>
        <dbReference type="SAM" id="MobiDB-lite"/>
    </source>
</evidence>
<feature type="non-terminal residue" evidence="2">
    <location>
        <position position="161"/>
    </location>
</feature>
<gene>
    <name evidence="2" type="ORF">CVT24_004883</name>
</gene>
<protein>
    <submittedName>
        <fullName evidence="2">Uncharacterized protein</fullName>
    </submittedName>
</protein>
<dbReference type="InParanoid" id="A0A409V9X3"/>
<dbReference type="EMBL" id="NHTK01006118">
    <property type="protein sequence ID" value="PPQ63586.1"/>
    <property type="molecule type" value="Genomic_DNA"/>
</dbReference>
<evidence type="ECO:0000313" key="3">
    <source>
        <dbReference type="Proteomes" id="UP000284842"/>
    </source>
</evidence>
<name>A0A409V9X3_9AGAR</name>
<comment type="caution">
    <text evidence="2">The sequence shown here is derived from an EMBL/GenBank/DDBJ whole genome shotgun (WGS) entry which is preliminary data.</text>
</comment>
<proteinExistence type="predicted"/>
<feature type="compositionally biased region" description="Basic and acidic residues" evidence="1">
    <location>
        <begin position="152"/>
        <end position="161"/>
    </location>
</feature>
<evidence type="ECO:0000313" key="2">
    <source>
        <dbReference type="EMBL" id="PPQ63586.1"/>
    </source>
</evidence>
<keyword evidence="3" id="KW-1185">Reference proteome</keyword>
<feature type="region of interest" description="Disordered" evidence="1">
    <location>
        <begin position="93"/>
        <end position="161"/>
    </location>
</feature>
<dbReference type="Proteomes" id="UP000284842">
    <property type="component" value="Unassembled WGS sequence"/>
</dbReference>